<dbReference type="SUPFAM" id="SSF52540">
    <property type="entry name" value="P-loop containing nucleoside triphosphate hydrolases"/>
    <property type="match status" value="1"/>
</dbReference>
<dbReference type="CDD" id="cd16454">
    <property type="entry name" value="RING-H2_PA-TM-RING"/>
    <property type="match status" value="1"/>
</dbReference>
<dbReference type="Pfam" id="PF00271">
    <property type="entry name" value="Helicase_C"/>
    <property type="match status" value="1"/>
</dbReference>
<comment type="similarity">
    <text evidence="5">Belongs to the DEAD box helicase family. DEAH subfamily. PRP16 sub-subfamily.</text>
</comment>
<dbReference type="EMBL" id="CAJNDS010000569">
    <property type="protein sequence ID" value="CAE7219512.1"/>
    <property type="molecule type" value="Genomic_DNA"/>
</dbReference>
<dbReference type="GO" id="GO:0016787">
    <property type="term" value="F:hydrolase activity"/>
    <property type="evidence" value="ECO:0007669"/>
    <property type="project" value="UniProtKB-KW"/>
</dbReference>
<dbReference type="InterPro" id="IPR036612">
    <property type="entry name" value="KH_dom_type_1_sf"/>
</dbReference>
<dbReference type="InterPro" id="IPR007502">
    <property type="entry name" value="Helicase-assoc_dom"/>
</dbReference>
<evidence type="ECO:0000259" key="11">
    <source>
        <dbReference type="PROSITE" id="PS51194"/>
    </source>
</evidence>
<evidence type="ECO:0000259" key="10">
    <source>
        <dbReference type="PROSITE" id="PS51192"/>
    </source>
</evidence>
<sequence length="1587" mass="174855">MYPSQACPHGIKCFQLDTCTKIHPPEWYSNRCEEGDRCPYSDCDKVHPRRHIPCNQGVRCTKPTCHFLHPRAWTAGAEAAGACPHGIKCFQLDTCTKIHPPEWYSNRCEEGDRCPYSDCDKVHPRRHIPCNQGVRCTKPTCHFLHPRERTVPLPLPAASSTAESEPAVPLEQVVIVMGVVVACDGDLAALKLDLAEMGIEPRAIVPGRRLVRLELPTADEAKAAAARLNGSECAGQVVTSFLASARTGIHGGQVLYAGEGFGIRLNDMDLVPHPRSALALDQGLQEELRSWLQFTSEAKYLHIAEMGDVQAQLNSDELPSAYRQGFHALHDKRFWLEGCAPQSRLSLVGSDAPADEEADRWTQGWAGLPMKLRGSGGHGVVAAYELLEEEREAVVLRWIAGRSVPSHPFVLLADRVMHALSRHGPWEEVPGRGGHFVQPALREWRPSSTSSPGFLKSTWRWWLEGRNLGIVREVFEMETREASTVVLKDLGCTTRLRLSSEALHMQRAEGEAWILVSQGSWAGPACQRWDSAAGQEFEAHFETRAAWNGPGKEWWVDGAGDFSELARIHRQVCLDAELGALELEDSRGRVTRVNQRNASTLGTQHPGSWAVQPHSKWLQEAISAEEQEAREPLQKLYLQLEAQDQEYSEATRRAVGLIMSAMDKQAAEGLVKRLGRELARFQARLPAYAHRSHILRAVARHQVVILIGATGSGKSTQILPLLADGDLVPDGLKMVCTQPRKVAAQSLANFVASEWGCAVGEDVGFIVGGQRKIGRSTRMVYATDKSLLNLMVKDEMLLDYGCVVVDEAHERSIDTDLLLGKLKAVCAARPDFRLIVASATIEPELFMQHFGITQEDAAVRIPGRTFPISHVYMERPADLAKRAVHHAVCKTQELLAQPGEGDILVFLPTPDDVMEAVKALQNVSQTDDSVLVLPLHGRLQPEDQQLVFQKARKGQRKVVFSTNVAETSVTIDGVVYVIDTGLAKTASFDAVRNMNTLTVGWITQASVHQRAGRAGRTRPGVAYHLYDQADVAEMPQSAEAEILRTELLGAVLQLKELGIQDPGNFAWVEHPGVSRVAAAEAGLRQLGFLDAAGALTLEGRKCRALGIDCRLARMLLSAARLGVLHLALPAAGVLSAPGTLFFRAEGANEFHKQALCHPAGDIVTAVQAFAAWRRVSDGETKDWCLRHLLVPKVLKAASSFVSSVEATFRKSNLFAEEQRALQSSIGDVKVLQWYDSTDVEIYVEELNRSFVDAYSDNLCAANGPERAGLLLAKDVSGLQEEEDDGFDGLSPDAVVDPCAVCFNSLQDGGRLERLGCGHSFHRACIVPWMLRAASCPLCRHVDGCMPGAGGAGSSSSDDPPSDGAGKEGQDGRVASAASAVFLHPSSSVQRGASPQAAGRWVAYQTLTRTSRAFVRNVALVDPTWPEVTQAVDVATVERQARNHVRVIRLPESQRSLIGLFVGRRGSALQAFEAQMNATILAQDGIVEVYATPESVDAAAWAVEERFRLLEEEKEERRRAWEIEQARRQAERERRHQEYLIRQAERERRHQEYLERQAAREERHQEYLARRAARANRSRGRPYCGTPM</sequence>
<evidence type="ECO:0000313" key="13">
    <source>
        <dbReference type="Proteomes" id="UP000604046"/>
    </source>
</evidence>
<keyword evidence="6" id="KW-0479">Metal-binding</keyword>
<feature type="domain" description="Helicase ATP-binding" evidence="10">
    <location>
        <begin position="695"/>
        <end position="859"/>
    </location>
</feature>
<dbReference type="InterPro" id="IPR001841">
    <property type="entry name" value="Znf_RING"/>
</dbReference>
<keyword evidence="13" id="KW-1185">Reference proteome</keyword>
<feature type="region of interest" description="Disordered" evidence="8">
    <location>
        <begin position="1349"/>
        <end position="1370"/>
    </location>
</feature>
<feature type="compositionally biased region" description="Low complexity" evidence="8">
    <location>
        <begin position="1353"/>
        <end position="1363"/>
    </location>
</feature>
<keyword evidence="4" id="KW-0067">ATP-binding</keyword>
<evidence type="ECO:0000313" key="12">
    <source>
        <dbReference type="EMBL" id="CAE7219512.1"/>
    </source>
</evidence>
<keyword evidence="2" id="KW-0378">Hydrolase</keyword>
<dbReference type="SMART" id="SM00490">
    <property type="entry name" value="HELICc"/>
    <property type="match status" value="1"/>
</dbReference>
<dbReference type="SUPFAM" id="SSF57850">
    <property type="entry name" value="RING/U-box"/>
    <property type="match status" value="1"/>
</dbReference>
<dbReference type="SMART" id="SM00184">
    <property type="entry name" value="RING"/>
    <property type="match status" value="1"/>
</dbReference>
<name>A0A812K350_9DINO</name>
<evidence type="ECO:0000256" key="5">
    <source>
        <dbReference type="ARBA" id="ARBA00038040"/>
    </source>
</evidence>
<dbReference type="GO" id="GO:0005524">
    <property type="term" value="F:ATP binding"/>
    <property type="evidence" value="ECO:0007669"/>
    <property type="project" value="UniProtKB-KW"/>
</dbReference>
<evidence type="ECO:0000256" key="3">
    <source>
        <dbReference type="ARBA" id="ARBA00022806"/>
    </source>
</evidence>
<accession>A0A812K350</accession>
<dbReference type="Pfam" id="PF13639">
    <property type="entry name" value="zf-RING_2"/>
    <property type="match status" value="1"/>
</dbReference>
<evidence type="ECO:0000256" key="8">
    <source>
        <dbReference type="SAM" id="MobiDB-lite"/>
    </source>
</evidence>
<comment type="caution">
    <text evidence="12">The sequence shown here is derived from an EMBL/GenBank/DDBJ whole genome shotgun (WGS) entry which is preliminary data.</text>
</comment>
<evidence type="ECO:0000256" key="6">
    <source>
        <dbReference type="PROSITE-ProRule" id="PRU00175"/>
    </source>
</evidence>
<gene>
    <name evidence="12" type="primary">prp43</name>
    <name evidence="12" type="ORF">SNAT2548_LOCUS7965</name>
</gene>
<dbReference type="InterPro" id="IPR011545">
    <property type="entry name" value="DEAD/DEAH_box_helicase_dom"/>
</dbReference>
<dbReference type="InterPro" id="IPR001650">
    <property type="entry name" value="Helicase_C-like"/>
</dbReference>
<keyword evidence="7" id="KW-0175">Coiled coil</keyword>
<dbReference type="Gene3D" id="3.30.40.10">
    <property type="entry name" value="Zinc/RING finger domain, C3HC4 (zinc finger)"/>
    <property type="match status" value="1"/>
</dbReference>
<proteinExistence type="inferred from homology"/>
<keyword evidence="3" id="KW-0347">Helicase</keyword>
<keyword evidence="1" id="KW-0547">Nucleotide-binding</keyword>
<feature type="coiled-coil region" evidence="7">
    <location>
        <begin position="1512"/>
        <end position="1546"/>
    </location>
</feature>
<dbReference type="Gene3D" id="3.40.50.300">
    <property type="entry name" value="P-loop containing nucleotide triphosphate hydrolases"/>
    <property type="match status" value="2"/>
</dbReference>
<evidence type="ECO:0000256" key="7">
    <source>
        <dbReference type="SAM" id="Coils"/>
    </source>
</evidence>
<dbReference type="PROSITE" id="PS51192">
    <property type="entry name" value="HELICASE_ATP_BIND_1"/>
    <property type="match status" value="1"/>
</dbReference>
<dbReference type="GO" id="GO:0034458">
    <property type="term" value="F:3'-5' RNA helicase activity"/>
    <property type="evidence" value="ECO:0007669"/>
    <property type="project" value="TreeGrafter"/>
</dbReference>
<dbReference type="SMART" id="SM00847">
    <property type="entry name" value="HA2"/>
    <property type="match status" value="1"/>
</dbReference>
<evidence type="ECO:0000259" key="9">
    <source>
        <dbReference type="PROSITE" id="PS50089"/>
    </source>
</evidence>
<dbReference type="SMART" id="SM00322">
    <property type="entry name" value="KH"/>
    <property type="match status" value="1"/>
</dbReference>
<organism evidence="12 13">
    <name type="scientific">Symbiodinium natans</name>
    <dbReference type="NCBI Taxonomy" id="878477"/>
    <lineage>
        <taxon>Eukaryota</taxon>
        <taxon>Sar</taxon>
        <taxon>Alveolata</taxon>
        <taxon>Dinophyceae</taxon>
        <taxon>Suessiales</taxon>
        <taxon>Symbiodiniaceae</taxon>
        <taxon>Symbiodinium</taxon>
    </lineage>
</organism>
<dbReference type="SUPFAM" id="SSF54791">
    <property type="entry name" value="Eukaryotic type KH-domain (KH-domain type I)"/>
    <property type="match status" value="1"/>
</dbReference>
<dbReference type="GO" id="GO:0003723">
    <property type="term" value="F:RNA binding"/>
    <property type="evidence" value="ECO:0007669"/>
    <property type="project" value="InterPro"/>
</dbReference>
<feature type="coiled-coil region" evidence="7">
    <location>
        <begin position="633"/>
        <end position="684"/>
    </location>
</feature>
<dbReference type="InterPro" id="IPR011709">
    <property type="entry name" value="DEAD-box_helicase_OB_fold"/>
</dbReference>
<evidence type="ECO:0000256" key="4">
    <source>
        <dbReference type="ARBA" id="ARBA00022840"/>
    </source>
</evidence>
<dbReference type="InterPro" id="IPR014001">
    <property type="entry name" value="Helicase_ATP-bd"/>
</dbReference>
<feature type="domain" description="RING-type" evidence="9">
    <location>
        <begin position="1298"/>
        <end position="1339"/>
    </location>
</feature>
<evidence type="ECO:0000256" key="1">
    <source>
        <dbReference type="ARBA" id="ARBA00022741"/>
    </source>
</evidence>
<dbReference type="GO" id="GO:0008270">
    <property type="term" value="F:zinc ion binding"/>
    <property type="evidence" value="ECO:0007669"/>
    <property type="project" value="UniProtKB-KW"/>
</dbReference>
<keyword evidence="6" id="KW-0863">Zinc-finger</keyword>
<reference evidence="12" key="1">
    <citation type="submission" date="2021-02" db="EMBL/GenBank/DDBJ databases">
        <authorList>
            <person name="Dougan E. K."/>
            <person name="Rhodes N."/>
            <person name="Thang M."/>
            <person name="Chan C."/>
        </authorList>
    </citation>
    <scope>NUCLEOTIDE SEQUENCE</scope>
</reference>
<dbReference type="PANTHER" id="PTHR18934">
    <property type="entry name" value="ATP-DEPENDENT RNA HELICASE"/>
    <property type="match status" value="1"/>
</dbReference>
<dbReference type="PROSITE" id="PS51194">
    <property type="entry name" value="HELICASE_CTER"/>
    <property type="match status" value="1"/>
</dbReference>
<dbReference type="InterPro" id="IPR004087">
    <property type="entry name" value="KH_dom"/>
</dbReference>
<dbReference type="CDD" id="cd17917">
    <property type="entry name" value="DEXHc_RHA-like"/>
    <property type="match status" value="1"/>
</dbReference>
<dbReference type="Pfam" id="PF07717">
    <property type="entry name" value="OB_NTP_bind"/>
    <property type="match status" value="1"/>
</dbReference>
<evidence type="ECO:0000256" key="2">
    <source>
        <dbReference type="ARBA" id="ARBA00022801"/>
    </source>
</evidence>
<dbReference type="PROSITE" id="PS50089">
    <property type="entry name" value="ZF_RING_2"/>
    <property type="match status" value="1"/>
</dbReference>
<keyword evidence="6" id="KW-0862">Zinc</keyword>
<dbReference type="InterPro" id="IPR002464">
    <property type="entry name" value="DNA/RNA_helicase_DEAH_CS"/>
</dbReference>
<dbReference type="PANTHER" id="PTHR18934:SF91">
    <property type="entry name" value="PRE-MRNA-SPLICING FACTOR ATP-DEPENDENT RNA HELICASE PRP16"/>
    <property type="match status" value="1"/>
</dbReference>
<dbReference type="Proteomes" id="UP000604046">
    <property type="component" value="Unassembled WGS sequence"/>
</dbReference>
<dbReference type="PROSITE" id="PS00690">
    <property type="entry name" value="DEAH_ATP_HELICASE"/>
    <property type="match status" value="1"/>
</dbReference>
<dbReference type="CDD" id="cd18791">
    <property type="entry name" value="SF2_C_RHA"/>
    <property type="match status" value="1"/>
</dbReference>
<dbReference type="Pfam" id="PF00270">
    <property type="entry name" value="DEAD"/>
    <property type="match status" value="1"/>
</dbReference>
<dbReference type="Gene3D" id="4.10.1000.40">
    <property type="match status" value="1"/>
</dbReference>
<feature type="domain" description="Helicase C-terminal" evidence="11">
    <location>
        <begin position="890"/>
        <end position="1058"/>
    </location>
</feature>
<dbReference type="Gene3D" id="1.20.120.1080">
    <property type="match status" value="1"/>
</dbReference>
<dbReference type="InterPro" id="IPR027417">
    <property type="entry name" value="P-loop_NTPase"/>
</dbReference>
<dbReference type="SMART" id="SM00487">
    <property type="entry name" value="DEXDc"/>
    <property type="match status" value="1"/>
</dbReference>
<protein>
    <submittedName>
        <fullName evidence="12">Prp43 protein</fullName>
    </submittedName>
</protein>
<dbReference type="InterPro" id="IPR013083">
    <property type="entry name" value="Znf_RING/FYVE/PHD"/>
</dbReference>